<dbReference type="GO" id="GO:0051607">
    <property type="term" value="P:defense response to virus"/>
    <property type="evidence" value="ECO:0000318"/>
    <property type="project" value="GO_Central"/>
</dbReference>
<feature type="signal peptide" evidence="8">
    <location>
        <begin position="1"/>
        <end position="31"/>
    </location>
</feature>
<dbReference type="InterPro" id="IPR052784">
    <property type="entry name" value="Perforin-1_pore-forming"/>
</dbReference>
<keyword evidence="7" id="KW-1015">Disulfide bond</keyword>
<dbReference type="Ensembl" id="ENSLOCT00000000102.1">
    <property type="protein sequence ID" value="ENSLOCP00000000102.1"/>
    <property type="gene ID" value="ENSLOCG00000000092.1"/>
</dbReference>
<dbReference type="SMART" id="SM00239">
    <property type="entry name" value="C2"/>
    <property type="match status" value="1"/>
</dbReference>
<evidence type="ECO:0000256" key="8">
    <source>
        <dbReference type="SAM" id="SignalP"/>
    </source>
</evidence>
<keyword evidence="4" id="KW-0964">Secreted</keyword>
<evidence type="ECO:0000313" key="12">
    <source>
        <dbReference type="Proteomes" id="UP000018468"/>
    </source>
</evidence>
<dbReference type="PANTHER" id="PTHR46096">
    <property type="entry name" value="PERFORIN-1"/>
    <property type="match status" value="1"/>
</dbReference>
<keyword evidence="6" id="KW-0472">Membrane</keyword>
<dbReference type="InterPro" id="IPR020864">
    <property type="entry name" value="MACPF"/>
</dbReference>
<comment type="subcellular location">
    <subcellularLocation>
        <location evidence="1">Membrane</location>
    </subcellularLocation>
    <subcellularLocation>
        <location evidence="2">Secreted</location>
    </subcellularLocation>
</comment>
<protein>
    <submittedName>
        <fullName evidence="11">Perforin 1</fullName>
    </submittedName>
</protein>
<dbReference type="GO" id="GO:0001771">
    <property type="term" value="P:immunological synapse formation"/>
    <property type="evidence" value="ECO:0000318"/>
    <property type="project" value="GO_Central"/>
</dbReference>
<dbReference type="eggNOG" id="ENOG502R472">
    <property type="taxonomic scope" value="Eukaryota"/>
</dbReference>
<dbReference type="PROSITE" id="PS00279">
    <property type="entry name" value="MACPF_1"/>
    <property type="match status" value="1"/>
</dbReference>
<dbReference type="SUPFAM" id="SSF49562">
    <property type="entry name" value="C2 domain (Calcium/lipid-binding domain, CaLB)"/>
    <property type="match status" value="1"/>
</dbReference>
<dbReference type="InterPro" id="IPR035892">
    <property type="entry name" value="C2_domain_sf"/>
</dbReference>
<name>W5LWG7_LEPOC</name>
<evidence type="ECO:0000313" key="11">
    <source>
        <dbReference type="Ensembl" id="ENSLOCP00000000474.1"/>
    </source>
</evidence>
<dbReference type="AlphaFoldDB" id="W5LWG7"/>
<dbReference type="GO" id="GO:0022829">
    <property type="term" value="F:wide pore channel activity"/>
    <property type="evidence" value="ECO:0000318"/>
    <property type="project" value="GO_Central"/>
</dbReference>
<comment type="similarity">
    <text evidence="3">Belongs to the complement C6/C7/C8/C9 family.</text>
</comment>
<dbReference type="InterPro" id="IPR000008">
    <property type="entry name" value="C2_dom"/>
</dbReference>
<dbReference type="Proteomes" id="UP000018468">
    <property type="component" value="Unassembled WGS sequence"/>
</dbReference>
<dbReference type="HOGENOM" id="CLU_039516_2_0_1"/>
<accession>W5LWG7</accession>
<evidence type="ECO:0000259" key="10">
    <source>
        <dbReference type="PROSITE" id="PS51412"/>
    </source>
</evidence>
<evidence type="ECO:0000259" key="9">
    <source>
        <dbReference type="PROSITE" id="PS50004"/>
    </source>
</evidence>
<dbReference type="InterPro" id="IPR020863">
    <property type="entry name" value="MACPF_CS"/>
</dbReference>
<reference evidence="11" key="2">
    <citation type="submission" date="2025-05" db="UniProtKB">
        <authorList>
            <consortium name="Ensembl"/>
        </authorList>
    </citation>
    <scope>IDENTIFICATION</scope>
</reference>
<organism evidence="11 12">
    <name type="scientific">Lepisosteus oculatus</name>
    <name type="common">Spotted gar</name>
    <dbReference type="NCBI Taxonomy" id="7918"/>
    <lineage>
        <taxon>Eukaryota</taxon>
        <taxon>Metazoa</taxon>
        <taxon>Chordata</taxon>
        <taxon>Craniata</taxon>
        <taxon>Vertebrata</taxon>
        <taxon>Euteleostomi</taxon>
        <taxon>Actinopterygii</taxon>
        <taxon>Neopterygii</taxon>
        <taxon>Holostei</taxon>
        <taxon>Semionotiformes</taxon>
        <taxon>Lepisosteidae</taxon>
        <taxon>Lepisosteus</taxon>
    </lineage>
</organism>
<reference evidence="12" key="1">
    <citation type="submission" date="2011-12" db="EMBL/GenBank/DDBJ databases">
        <title>The Draft Genome of Lepisosteus oculatus.</title>
        <authorList>
            <consortium name="The Broad Institute Genome Assembly &amp; Analysis Group"/>
            <consortium name="Computational R&amp;D Group"/>
            <consortium name="and Sequencing Platform"/>
            <person name="Di Palma F."/>
            <person name="Alfoldi J."/>
            <person name="Johnson J."/>
            <person name="Berlin A."/>
            <person name="Gnerre S."/>
            <person name="Jaffe D."/>
            <person name="MacCallum I."/>
            <person name="Young S."/>
            <person name="Walker B.J."/>
            <person name="Lander E.S."/>
            <person name="Lindblad-Toh K."/>
        </authorList>
    </citation>
    <scope>NUCLEOTIDE SEQUENCE [LARGE SCALE GENOMIC DNA]</scope>
</reference>
<dbReference type="Ensembl" id="ENSLOCT00000000474.1">
    <property type="protein sequence ID" value="ENSLOCP00000000474.1"/>
    <property type="gene ID" value="ENSLOCG00000000434.1"/>
</dbReference>
<evidence type="ECO:0000256" key="3">
    <source>
        <dbReference type="ARBA" id="ARBA00009214"/>
    </source>
</evidence>
<dbReference type="Pfam" id="PF01823">
    <property type="entry name" value="MACPF"/>
    <property type="match status" value="1"/>
</dbReference>
<feature type="domain" description="C2" evidence="9">
    <location>
        <begin position="382"/>
        <end position="496"/>
    </location>
</feature>
<dbReference type="GO" id="GO:0005576">
    <property type="term" value="C:extracellular region"/>
    <property type="evidence" value="ECO:0007669"/>
    <property type="project" value="UniProtKB-SubCell"/>
</dbReference>
<evidence type="ECO:0000256" key="2">
    <source>
        <dbReference type="ARBA" id="ARBA00004613"/>
    </source>
</evidence>
<feature type="chain" id="PRO_5014109543" evidence="8">
    <location>
        <begin position="32"/>
        <end position="524"/>
    </location>
</feature>
<dbReference type="PANTHER" id="PTHR46096:SF1">
    <property type="entry name" value="PERFORIN 1.5"/>
    <property type="match status" value="1"/>
</dbReference>
<evidence type="ECO:0000256" key="7">
    <source>
        <dbReference type="ARBA" id="ARBA00023157"/>
    </source>
</evidence>
<keyword evidence="5" id="KW-0204">Cytolysis</keyword>
<dbReference type="GO" id="GO:0031640">
    <property type="term" value="P:killing of cells of another organism"/>
    <property type="evidence" value="ECO:0007669"/>
    <property type="project" value="UniProtKB-KW"/>
</dbReference>
<dbReference type="OMA" id="RCERYSP"/>
<feature type="domain" description="MACPF" evidence="10">
    <location>
        <begin position="36"/>
        <end position="383"/>
    </location>
</feature>
<dbReference type="SMART" id="SM00457">
    <property type="entry name" value="MACPF"/>
    <property type="match status" value="1"/>
</dbReference>
<dbReference type="Pfam" id="PF00168">
    <property type="entry name" value="C2"/>
    <property type="match status" value="1"/>
</dbReference>
<proteinExistence type="inferred from homology"/>
<keyword evidence="8" id="KW-0732">Signal</keyword>
<dbReference type="GO" id="GO:0001913">
    <property type="term" value="P:T cell mediated cytotoxicity"/>
    <property type="evidence" value="ECO:0000318"/>
    <property type="project" value="GO_Central"/>
</dbReference>
<dbReference type="PROSITE" id="PS50004">
    <property type="entry name" value="C2"/>
    <property type="match status" value="1"/>
</dbReference>
<evidence type="ECO:0000256" key="6">
    <source>
        <dbReference type="ARBA" id="ARBA00023136"/>
    </source>
</evidence>
<dbReference type="GeneTree" id="ENSGT00530000063725"/>
<dbReference type="Gene3D" id="2.60.40.150">
    <property type="entry name" value="C2 domain"/>
    <property type="match status" value="1"/>
</dbReference>
<dbReference type="GO" id="GO:0016020">
    <property type="term" value="C:membrane"/>
    <property type="evidence" value="ECO:0000318"/>
    <property type="project" value="GO_Central"/>
</dbReference>
<evidence type="ECO:0000256" key="1">
    <source>
        <dbReference type="ARBA" id="ARBA00004370"/>
    </source>
</evidence>
<sequence>PPAAMASLTQQRLRPLSLALQVLALLDGHLACRTGWYTACQQAPFVPGYNLAGEGFDIVRMQRKGAYVIDVRTFLTPNQTCTLCENRLQGGQLQKLPLSVLDWRFGSQCRQQLASAVHESYEAVVSSSTSSISNQWEAGLDLDKVGKVALGGTQSQISHFAMSHARADRFVFSSDEFSCKSYRFRLTDRPPLSTDFLRHLQGLPPQYNSSTKAAYQRLIDTYGTHYVRQAELGGWLRRTTAIRSCLATLNGHTASFASECLSAQLALQLGLVGASASSARCRAVLENHDSKMGFSSGFLAHLMEVQGGQQWLREALRSGGGRPSFTDWLRSLTDFPDVVSCALHPLHELVREPRVREALKRAVRSHIQGHALQEGSAAAQSCSGVPNLHSNCCPLEPGWGRLRVTVERASGLRGDPVGQTEGYVKVWFGSRFQQTHFVKENNNPVWNAAYDFGAGHSAQQLVFEVWDKDVQHDDKLGRCTLTPQQGSHSSSCSLAQGGVFYYSYTFTCDPHLTGLSCRTYKPTP</sequence>
<keyword evidence="12" id="KW-1185">Reference proteome</keyword>
<dbReference type="Bgee" id="ENSLOCG00000000434">
    <property type="expression patterns" value="Expressed in intestine and 4 other cell types or tissues"/>
</dbReference>
<evidence type="ECO:0000256" key="5">
    <source>
        <dbReference type="ARBA" id="ARBA00022852"/>
    </source>
</evidence>
<dbReference type="PROSITE" id="PS51412">
    <property type="entry name" value="MACPF_2"/>
    <property type="match status" value="1"/>
</dbReference>
<evidence type="ECO:0000256" key="4">
    <source>
        <dbReference type="ARBA" id="ARBA00022525"/>
    </source>
</evidence>